<dbReference type="EMBL" id="OUNR01000018">
    <property type="protein sequence ID" value="SPP66021.1"/>
    <property type="molecule type" value="Genomic_DNA"/>
</dbReference>
<gene>
    <name evidence="3" type="ORF">NITLEN_50061</name>
</gene>
<dbReference type="Proteomes" id="UP000248168">
    <property type="component" value="Unassembled WGS sequence"/>
</dbReference>
<feature type="domain" description="Solute-binding protein family 3/N-terminal" evidence="2">
    <location>
        <begin position="74"/>
        <end position="328"/>
    </location>
</feature>
<dbReference type="InParanoid" id="A0A330L822"/>
<dbReference type="Gene3D" id="3.40.190.10">
    <property type="entry name" value="Periplasmic binding protein-like II"/>
    <property type="match status" value="2"/>
</dbReference>
<dbReference type="AlphaFoldDB" id="A0A330L822"/>
<evidence type="ECO:0000313" key="3">
    <source>
        <dbReference type="EMBL" id="SPP66021.1"/>
    </source>
</evidence>
<dbReference type="SUPFAM" id="SSF53850">
    <property type="entry name" value="Periplasmic binding protein-like II"/>
    <property type="match status" value="1"/>
</dbReference>
<evidence type="ECO:0000259" key="2">
    <source>
        <dbReference type="SMART" id="SM00062"/>
    </source>
</evidence>
<accession>A0A330L822</accession>
<evidence type="ECO:0000256" key="1">
    <source>
        <dbReference type="ARBA" id="ARBA00022729"/>
    </source>
</evidence>
<evidence type="ECO:0000313" key="4">
    <source>
        <dbReference type="Proteomes" id="UP000248168"/>
    </source>
</evidence>
<proteinExistence type="predicted"/>
<keyword evidence="1" id="KW-0732">Signal</keyword>
<protein>
    <recommendedName>
        <fullName evidence="2">Solute-binding protein family 3/N-terminal domain-containing protein</fullName>
    </recommendedName>
</protein>
<dbReference type="RefSeq" id="WP_121990242.1">
    <property type="nucleotide sequence ID" value="NZ_OUNR01000018.1"/>
</dbReference>
<sequence>MAVSNRVPILSRFLRTIRRTAGFRPKWKPVLSAIALHGLFFLLPGCGLLFDAVQQIYPVTTDEIDTICRRQQVQVGMAVEPFRPFVFPAIWTDEGARVTGLDTELVRAVSDALTAHCNTPVIPVLHLVRFRDLFLLLNEGQLDFFVSAVAAETPSPSRSGFAYSTPYFLQGGIGAIATRPEVADRIRTRLRTSGEVSDRHRLLDGMTVAVQDSTAAHLYAEAKLSATTVLICSSLPAAFEHAATGQSPPIDVIIGAHPVLEFMVKTTRRDWQLLTKDGHAPLRFTQADYAVVMAEERYALRRFINDVIFQLDESGRLERMRHRWIDEAYAYPRRASSEGLPFDVSKMPDHYAQGTCRTSSR</sequence>
<name>A0A330L822_9BACT</name>
<dbReference type="SMART" id="SM00062">
    <property type="entry name" value="PBPb"/>
    <property type="match status" value="1"/>
</dbReference>
<dbReference type="PANTHER" id="PTHR35936:SF19">
    <property type="entry name" value="AMINO-ACID-BINDING PROTEIN YXEM-RELATED"/>
    <property type="match status" value="1"/>
</dbReference>
<dbReference type="Pfam" id="PF00497">
    <property type="entry name" value="SBP_bac_3"/>
    <property type="match status" value="1"/>
</dbReference>
<dbReference type="PANTHER" id="PTHR35936">
    <property type="entry name" value="MEMBRANE-BOUND LYTIC MUREIN TRANSGLYCOSYLASE F"/>
    <property type="match status" value="1"/>
</dbReference>
<dbReference type="OrthoDB" id="9768183at2"/>
<organism evidence="3 4">
    <name type="scientific">Nitrospira lenta</name>
    <dbReference type="NCBI Taxonomy" id="1436998"/>
    <lineage>
        <taxon>Bacteria</taxon>
        <taxon>Pseudomonadati</taxon>
        <taxon>Nitrospirota</taxon>
        <taxon>Nitrospiria</taxon>
        <taxon>Nitrospirales</taxon>
        <taxon>Nitrospiraceae</taxon>
        <taxon>Nitrospira</taxon>
    </lineage>
</organism>
<reference evidence="4" key="1">
    <citation type="submission" date="2018-04" db="EMBL/GenBank/DDBJ databases">
        <authorList>
            <person name="Lucker S."/>
            <person name="Sakoula D."/>
        </authorList>
    </citation>
    <scope>NUCLEOTIDE SEQUENCE [LARGE SCALE GENOMIC DNA]</scope>
</reference>
<dbReference type="InterPro" id="IPR001638">
    <property type="entry name" value="Solute-binding_3/MltF_N"/>
</dbReference>
<keyword evidence="4" id="KW-1185">Reference proteome</keyword>